<sequence length="178" mass="18936">MSRISAISPQDAAGQTAELFAKIKASAGKVPNLYATIGAHAPDVLASVLALDAVIGKTSLAKKDIETIRLVVSEVGGCDYCVAAHTLIGKMSGLAPEAMRAVRAGVVSGDDHRDALAHFVRNLVTTNGTIDKNEYQRIRDAGFTERQVIEIALVMSGITFTNLVNRINDTDLDFPRAD</sequence>
<reference evidence="2 3" key="1">
    <citation type="submission" date="2019-08" db="EMBL/GenBank/DDBJ databases">
        <authorList>
            <person name="Peeters C."/>
        </authorList>
    </citation>
    <scope>NUCLEOTIDE SEQUENCE [LARGE SCALE GENOMIC DNA]</scope>
    <source>
        <strain evidence="2 3">LMG 31011</strain>
    </source>
</reference>
<protein>
    <submittedName>
        <fullName evidence="2">Alkylhydroperoxidase</fullName>
    </submittedName>
</protein>
<organism evidence="2 3">
    <name type="scientific">Pandoraea aquatica</name>
    <dbReference type="NCBI Taxonomy" id="2508290"/>
    <lineage>
        <taxon>Bacteria</taxon>
        <taxon>Pseudomonadati</taxon>
        <taxon>Pseudomonadota</taxon>
        <taxon>Betaproteobacteria</taxon>
        <taxon>Burkholderiales</taxon>
        <taxon>Burkholderiaceae</taxon>
        <taxon>Pandoraea</taxon>
    </lineage>
</organism>
<dbReference type="SUPFAM" id="SSF69118">
    <property type="entry name" value="AhpD-like"/>
    <property type="match status" value="1"/>
</dbReference>
<dbReference type="InterPro" id="IPR003779">
    <property type="entry name" value="CMD-like"/>
</dbReference>
<evidence type="ECO:0000259" key="1">
    <source>
        <dbReference type="Pfam" id="PF02627"/>
    </source>
</evidence>
<accession>A0A5E4XKJ6</accession>
<evidence type="ECO:0000313" key="2">
    <source>
        <dbReference type="EMBL" id="VVE36750.1"/>
    </source>
</evidence>
<name>A0A5E4XKJ6_9BURK</name>
<dbReference type="PANTHER" id="PTHR35446:SF3">
    <property type="entry name" value="CMD DOMAIN-CONTAINING PROTEIN"/>
    <property type="match status" value="1"/>
</dbReference>
<dbReference type="AlphaFoldDB" id="A0A5E4XKJ6"/>
<dbReference type="OrthoDB" id="3667834at2"/>
<dbReference type="EMBL" id="CABPSN010000006">
    <property type="protein sequence ID" value="VVE36750.1"/>
    <property type="molecule type" value="Genomic_DNA"/>
</dbReference>
<keyword evidence="3" id="KW-1185">Reference proteome</keyword>
<gene>
    <name evidence="2" type="ORF">PAQ31011_03954</name>
</gene>
<dbReference type="NCBIfam" id="TIGR00778">
    <property type="entry name" value="ahpD_dom"/>
    <property type="match status" value="1"/>
</dbReference>
<evidence type="ECO:0000313" key="3">
    <source>
        <dbReference type="Proteomes" id="UP000366819"/>
    </source>
</evidence>
<keyword evidence="2" id="KW-0575">Peroxidase</keyword>
<dbReference type="RefSeq" id="WP_150577379.1">
    <property type="nucleotide sequence ID" value="NZ_CABPSN010000006.1"/>
</dbReference>
<dbReference type="Gene3D" id="1.20.1290.10">
    <property type="entry name" value="AhpD-like"/>
    <property type="match status" value="1"/>
</dbReference>
<feature type="domain" description="Carboxymuconolactone decarboxylase-like" evidence="1">
    <location>
        <begin position="42"/>
        <end position="105"/>
    </location>
</feature>
<dbReference type="PANTHER" id="PTHR35446">
    <property type="entry name" value="SI:CH211-175M2.5"/>
    <property type="match status" value="1"/>
</dbReference>
<keyword evidence="2" id="KW-0560">Oxidoreductase</keyword>
<dbReference type="InterPro" id="IPR004675">
    <property type="entry name" value="AhpD_core"/>
</dbReference>
<dbReference type="Pfam" id="PF02627">
    <property type="entry name" value="CMD"/>
    <property type="match status" value="1"/>
</dbReference>
<dbReference type="Proteomes" id="UP000366819">
    <property type="component" value="Unassembled WGS sequence"/>
</dbReference>
<dbReference type="GO" id="GO:0051920">
    <property type="term" value="F:peroxiredoxin activity"/>
    <property type="evidence" value="ECO:0007669"/>
    <property type="project" value="InterPro"/>
</dbReference>
<dbReference type="InterPro" id="IPR029032">
    <property type="entry name" value="AhpD-like"/>
</dbReference>
<proteinExistence type="predicted"/>